<gene>
    <name evidence="7" type="ORF">KFK14_00700</name>
</gene>
<evidence type="ECO:0000313" key="7">
    <source>
        <dbReference type="EMBL" id="QUT06059.1"/>
    </source>
</evidence>
<feature type="transmembrane region" description="Helical" evidence="6">
    <location>
        <begin position="107"/>
        <end position="125"/>
    </location>
</feature>
<evidence type="ECO:0000313" key="8">
    <source>
        <dbReference type="Proteomes" id="UP000681425"/>
    </source>
</evidence>
<dbReference type="AlphaFoldDB" id="A0A975K778"/>
<feature type="transmembrane region" description="Helical" evidence="6">
    <location>
        <begin position="36"/>
        <end position="58"/>
    </location>
</feature>
<protein>
    <recommendedName>
        <fullName evidence="6">GDT1 family protein</fullName>
    </recommendedName>
</protein>
<keyword evidence="8" id="KW-1185">Reference proteome</keyword>
<dbReference type="EMBL" id="CP073910">
    <property type="protein sequence ID" value="QUT06059.1"/>
    <property type="molecule type" value="Genomic_DNA"/>
</dbReference>
<evidence type="ECO:0000256" key="5">
    <source>
        <dbReference type="ARBA" id="ARBA00023136"/>
    </source>
</evidence>
<reference evidence="7" key="1">
    <citation type="submission" date="2021-04" db="EMBL/GenBank/DDBJ databases">
        <title>Isolation of p-tert-butylphenol degrading bacteria Sphingobium phenoxybenzoativorans Tas13 from active sludge.</title>
        <authorList>
            <person name="Li Y."/>
        </authorList>
    </citation>
    <scope>NUCLEOTIDE SEQUENCE</scope>
    <source>
        <strain evidence="7">Tas13</strain>
    </source>
</reference>
<dbReference type="KEGG" id="spph:KFK14_00700"/>
<organism evidence="7 8">
    <name type="scientific">Sphingobium phenoxybenzoativorans</name>
    <dbReference type="NCBI Taxonomy" id="1592790"/>
    <lineage>
        <taxon>Bacteria</taxon>
        <taxon>Pseudomonadati</taxon>
        <taxon>Pseudomonadota</taxon>
        <taxon>Alphaproteobacteria</taxon>
        <taxon>Sphingomonadales</taxon>
        <taxon>Sphingomonadaceae</taxon>
        <taxon>Sphingobium</taxon>
    </lineage>
</organism>
<feature type="transmembrane region" description="Helical" evidence="6">
    <location>
        <begin position="70"/>
        <end position="87"/>
    </location>
</feature>
<keyword evidence="4 6" id="KW-1133">Transmembrane helix</keyword>
<dbReference type="Proteomes" id="UP000681425">
    <property type="component" value="Chromosome"/>
</dbReference>
<dbReference type="GO" id="GO:0016020">
    <property type="term" value="C:membrane"/>
    <property type="evidence" value="ECO:0007669"/>
    <property type="project" value="UniProtKB-SubCell"/>
</dbReference>
<feature type="transmembrane region" description="Helical" evidence="6">
    <location>
        <begin position="132"/>
        <end position="152"/>
    </location>
</feature>
<proteinExistence type="inferred from homology"/>
<keyword evidence="5 6" id="KW-0472">Membrane</keyword>
<evidence type="ECO:0000256" key="4">
    <source>
        <dbReference type="ARBA" id="ARBA00022989"/>
    </source>
</evidence>
<evidence type="ECO:0000256" key="1">
    <source>
        <dbReference type="ARBA" id="ARBA00004141"/>
    </source>
</evidence>
<comment type="similarity">
    <text evidence="2 6">Belongs to the GDT1 family.</text>
</comment>
<sequence length="188" mass="19359">MDALLLALLACLLVEMGDRCQLLTLALSVRYRNRAALIAGIILAAFANAALSAIAGGLLSKTIGPDARTLLLGLAFLFGGVGLLMPVKRPDLLNGWRIGPLLTSGLGLFILAFGNSAQFLTAAIAARTADPVLTAIGAGMGMSLACIPVILLKSQFFIGLPLRWIRRIGGILLLIAGAAMGLGALGLL</sequence>
<dbReference type="Pfam" id="PF01169">
    <property type="entry name" value="GDT1"/>
    <property type="match status" value="1"/>
</dbReference>
<comment type="subcellular location">
    <subcellularLocation>
        <location evidence="1 6">Membrane</location>
        <topology evidence="1 6">Multi-pass membrane protein</topology>
    </subcellularLocation>
</comment>
<evidence type="ECO:0000256" key="6">
    <source>
        <dbReference type="RuleBase" id="RU365102"/>
    </source>
</evidence>
<dbReference type="RefSeq" id="WP_212609517.1">
    <property type="nucleotide sequence ID" value="NZ_CP073910.1"/>
</dbReference>
<name>A0A975K778_9SPHN</name>
<dbReference type="InterPro" id="IPR001727">
    <property type="entry name" value="GDT1-like"/>
</dbReference>
<keyword evidence="3 6" id="KW-0812">Transmembrane</keyword>
<feature type="transmembrane region" description="Helical" evidence="6">
    <location>
        <begin position="164"/>
        <end position="187"/>
    </location>
</feature>
<evidence type="ECO:0000256" key="3">
    <source>
        <dbReference type="ARBA" id="ARBA00022692"/>
    </source>
</evidence>
<evidence type="ECO:0000256" key="2">
    <source>
        <dbReference type="ARBA" id="ARBA00009190"/>
    </source>
</evidence>
<dbReference type="GO" id="GO:0046873">
    <property type="term" value="F:metal ion transmembrane transporter activity"/>
    <property type="evidence" value="ECO:0007669"/>
    <property type="project" value="InterPro"/>
</dbReference>
<accession>A0A975K778</accession>